<dbReference type="InterPro" id="IPR057369">
    <property type="entry name" value="VG15"/>
</dbReference>
<proteinExistence type="predicted"/>
<keyword evidence="2" id="KW-1185">Reference proteome</keyword>
<accession>A0A4Q7U045</accession>
<organism evidence="1 2">
    <name type="scientific">Leucobacter luti</name>
    <dbReference type="NCBI Taxonomy" id="340320"/>
    <lineage>
        <taxon>Bacteria</taxon>
        <taxon>Bacillati</taxon>
        <taxon>Actinomycetota</taxon>
        <taxon>Actinomycetes</taxon>
        <taxon>Micrococcales</taxon>
        <taxon>Microbacteriaceae</taxon>
        <taxon>Leucobacter</taxon>
    </lineage>
</organism>
<dbReference type="Proteomes" id="UP000291832">
    <property type="component" value="Unassembled WGS sequence"/>
</dbReference>
<dbReference type="AlphaFoldDB" id="A0A4Q7U045"/>
<evidence type="ECO:0000313" key="2">
    <source>
        <dbReference type="Proteomes" id="UP000291832"/>
    </source>
</evidence>
<evidence type="ECO:0000313" key="1">
    <source>
        <dbReference type="EMBL" id="RZT66744.1"/>
    </source>
</evidence>
<dbReference type="Pfam" id="PF25310">
    <property type="entry name" value="VG15"/>
    <property type="match status" value="1"/>
</dbReference>
<dbReference type="EMBL" id="SHKI01000003">
    <property type="protein sequence ID" value="RZT66744.1"/>
    <property type="molecule type" value="Genomic_DNA"/>
</dbReference>
<protein>
    <submittedName>
        <fullName evidence="1">Uncharacterized protein</fullName>
    </submittedName>
</protein>
<sequence>MSASSMVNEHRTQLMQLRALADTDVAAVLRAVSGGPVASVRDALIEALPEVLAPYLTASGELAAAFIEDLRMEAGRRGVFYAETAPVGIPPAKVEATARWAVAPLLDESVQSTVESRLSGSVARSIMDASRDTMLLNGGQQGIKFQRMPRPGCCAFCGMLASRPPWMAYKSGVSAGGAVQYERGGVSWSGTASHDECHCVVVPLYPGTEMASLAAATRHDFEEMYQQSNNDGAGTSLSATKDILAEWRRYHGTR</sequence>
<reference evidence="1 2" key="1">
    <citation type="journal article" date="2015" name="Stand. Genomic Sci.">
        <title>Genomic Encyclopedia of Bacterial and Archaeal Type Strains, Phase III: the genomes of soil and plant-associated and newly described type strains.</title>
        <authorList>
            <person name="Whitman W.B."/>
            <person name="Woyke T."/>
            <person name="Klenk H.P."/>
            <person name="Zhou Y."/>
            <person name="Lilburn T.G."/>
            <person name="Beck B.J."/>
            <person name="De Vos P."/>
            <person name="Vandamme P."/>
            <person name="Eisen J.A."/>
            <person name="Garrity G."/>
            <person name="Hugenholtz P."/>
            <person name="Kyrpides N.C."/>
        </authorList>
    </citation>
    <scope>NUCLEOTIDE SEQUENCE [LARGE SCALE GENOMIC DNA]</scope>
    <source>
        <strain evidence="1 2">RF6</strain>
    </source>
</reference>
<gene>
    <name evidence="1" type="ORF">EV139_0871</name>
</gene>
<comment type="caution">
    <text evidence="1">The sequence shown here is derived from an EMBL/GenBank/DDBJ whole genome shotgun (WGS) entry which is preliminary data.</text>
</comment>
<name>A0A4Q7U045_9MICO</name>